<keyword evidence="2" id="KW-1185">Reference proteome</keyword>
<protein>
    <submittedName>
        <fullName evidence="1">Uncharacterized protein</fullName>
    </submittedName>
</protein>
<organism evidence="1 2">
    <name type="scientific">Desulfocucumis palustris</name>
    <dbReference type="NCBI Taxonomy" id="1898651"/>
    <lineage>
        <taxon>Bacteria</taxon>
        <taxon>Bacillati</taxon>
        <taxon>Bacillota</taxon>
        <taxon>Clostridia</taxon>
        <taxon>Eubacteriales</taxon>
        <taxon>Desulfocucumaceae</taxon>
        <taxon>Desulfocucumis</taxon>
    </lineage>
</organism>
<dbReference type="EMBL" id="BFAV01000018">
    <property type="protein sequence ID" value="GBF32175.1"/>
    <property type="molecule type" value="Genomic_DNA"/>
</dbReference>
<sequence>MGTSSKARRAKLAKETIKLMEGGTLVALAINSADRKIAATVCNPKVTGRLLTI</sequence>
<accession>A0A2L2X7M9</accession>
<reference evidence="2" key="1">
    <citation type="submission" date="2018-02" db="EMBL/GenBank/DDBJ databases">
        <title>Genome sequence of Desulfocucumis palustris strain NAW-5.</title>
        <authorList>
            <person name="Watanabe M."/>
            <person name="Kojima H."/>
            <person name="Fukui M."/>
        </authorList>
    </citation>
    <scope>NUCLEOTIDE SEQUENCE [LARGE SCALE GENOMIC DNA]</scope>
    <source>
        <strain evidence="2">NAW-5</strain>
    </source>
</reference>
<evidence type="ECO:0000313" key="2">
    <source>
        <dbReference type="Proteomes" id="UP000239549"/>
    </source>
</evidence>
<dbReference type="Proteomes" id="UP000239549">
    <property type="component" value="Unassembled WGS sequence"/>
</dbReference>
<dbReference type="AlphaFoldDB" id="A0A2L2X7M9"/>
<comment type="caution">
    <text evidence="1">The sequence shown here is derived from an EMBL/GenBank/DDBJ whole genome shotgun (WGS) entry which is preliminary data.</text>
</comment>
<proteinExistence type="predicted"/>
<gene>
    <name evidence="1" type="ORF">DCCM_0366</name>
</gene>
<name>A0A2L2X7M9_9FIRM</name>
<evidence type="ECO:0000313" key="1">
    <source>
        <dbReference type="EMBL" id="GBF32175.1"/>
    </source>
</evidence>